<evidence type="ECO:0000313" key="1">
    <source>
        <dbReference type="EMBL" id="MBW0583181.1"/>
    </source>
</evidence>
<comment type="caution">
    <text evidence="1">The sequence shown here is derived from an EMBL/GenBank/DDBJ whole genome shotgun (WGS) entry which is preliminary data.</text>
</comment>
<dbReference type="AlphaFoldDB" id="A0A9Q3KN83"/>
<dbReference type="EMBL" id="AVOT02114461">
    <property type="protein sequence ID" value="MBW0583181.1"/>
    <property type="molecule type" value="Genomic_DNA"/>
</dbReference>
<reference evidence="1" key="1">
    <citation type="submission" date="2021-03" db="EMBL/GenBank/DDBJ databases">
        <title>Draft genome sequence of rust myrtle Austropuccinia psidii MF-1, a brazilian biotype.</title>
        <authorList>
            <person name="Quecine M.C."/>
            <person name="Pachon D.M.R."/>
            <person name="Bonatelli M.L."/>
            <person name="Correr F.H."/>
            <person name="Franceschini L.M."/>
            <person name="Leite T.F."/>
            <person name="Margarido G.R.A."/>
            <person name="Almeida C.A."/>
            <person name="Ferrarezi J.A."/>
            <person name="Labate C.A."/>
        </authorList>
    </citation>
    <scope>NUCLEOTIDE SEQUENCE</scope>
    <source>
        <strain evidence="1">MF-1</strain>
    </source>
</reference>
<dbReference type="Proteomes" id="UP000765509">
    <property type="component" value="Unassembled WGS sequence"/>
</dbReference>
<evidence type="ECO:0000313" key="2">
    <source>
        <dbReference type="Proteomes" id="UP000765509"/>
    </source>
</evidence>
<gene>
    <name evidence="1" type="ORF">O181_122896</name>
</gene>
<accession>A0A9Q3KN83</accession>
<keyword evidence="2" id="KW-1185">Reference proteome</keyword>
<sequence>MGNCTSNHFILGNDYLSIYDIDISNQKHKYFTIGDNKRQIFGFFNDTKQLRAITNEDKSPEKDFFIDGQLKEAELNNELTEKLKEKLMDLLLKHKNAFVTDKQPLCAIIGHEVDMILNVEKPYPLSQPWKSTLLDLNMAYPCHIQYMEIWPYP</sequence>
<organism evidence="1 2">
    <name type="scientific">Austropuccinia psidii MF-1</name>
    <dbReference type="NCBI Taxonomy" id="1389203"/>
    <lineage>
        <taxon>Eukaryota</taxon>
        <taxon>Fungi</taxon>
        <taxon>Dikarya</taxon>
        <taxon>Basidiomycota</taxon>
        <taxon>Pucciniomycotina</taxon>
        <taxon>Pucciniomycetes</taxon>
        <taxon>Pucciniales</taxon>
        <taxon>Sphaerophragmiaceae</taxon>
        <taxon>Austropuccinia</taxon>
    </lineage>
</organism>
<name>A0A9Q3KN83_9BASI</name>
<proteinExistence type="predicted"/>
<protein>
    <submittedName>
        <fullName evidence="1">Uncharacterized protein</fullName>
    </submittedName>
</protein>